<dbReference type="InterPro" id="IPR044859">
    <property type="entry name" value="Allene_oxi_cyc_Dirigent"/>
</dbReference>
<sequence length="168" mass="17383">MTRSSRRIGALCACTVAAAAFAAAAPAPVSADDGDGFEFTLYAKQIPPPATSESNPPPKVGDTPVFADDLFRTKGGDKVGRDGVSCAVVRVSGDQVDMNCVGTIVLNGGPGGQLTAQALTTFDTSNDSPSAFDLAVTGGTGDFKDARGYIRSTPDGDYDRMEFHINTR</sequence>
<evidence type="ECO:0000256" key="1">
    <source>
        <dbReference type="SAM" id="SignalP"/>
    </source>
</evidence>
<accession>A0ABW7U3B0</accession>
<dbReference type="EMBL" id="JBIRUI010000002">
    <property type="protein sequence ID" value="MFI1712815.1"/>
    <property type="molecule type" value="Genomic_DNA"/>
</dbReference>
<organism evidence="3 4">
    <name type="scientific">Streptomyces litmocidini</name>
    <dbReference type="NCBI Taxonomy" id="67318"/>
    <lineage>
        <taxon>Bacteria</taxon>
        <taxon>Bacillati</taxon>
        <taxon>Actinomycetota</taxon>
        <taxon>Actinomycetes</taxon>
        <taxon>Kitasatosporales</taxon>
        <taxon>Streptomycetaceae</taxon>
        <taxon>Streptomyces</taxon>
    </lineage>
</organism>
<protein>
    <recommendedName>
        <fullName evidence="2">Allene oxide cyclase barrel-like domain-containing protein</fullName>
    </recommendedName>
</protein>
<evidence type="ECO:0000259" key="2">
    <source>
        <dbReference type="Pfam" id="PF18678"/>
    </source>
</evidence>
<dbReference type="Gene3D" id="2.40.480.10">
    <property type="entry name" value="Allene oxide cyclase-like"/>
    <property type="match status" value="1"/>
</dbReference>
<keyword evidence="1" id="KW-0732">Signal</keyword>
<evidence type="ECO:0000313" key="4">
    <source>
        <dbReference type="Proteomes" id="UP001611339"/>
    </source>
</evidence>
<dbReference type="InterPro" id="IPR041013">
    <property type="entry name" value="AOC-like"/>
</dbReference>
<reference evidence="3 4" key="1">
    <citation type="submission" date="2024-10" db="EMBL/GenBank/DDBJ databases">
        <title>The Natural Products Discovery Center: Release of the First 8490 Sequenced Strains for Exploring Actinobacteria Biosynthetic Diversity.</title>
        <authorList>
            <person name="Kalkreuter E."/>
            <person name="Kautsar S.A."/>
            <person name="Yang D."/>
            <person name="Bader C.D."/>
            <person name="Teijaro C.N."/>
            <person name="Fluegel L."/>
            <person name="Davis C.M."/>
            <person name="Simpson J.R."/>
            <person name="Lauterbach L."/>
            <person name="Steele A.D."/>
            <person name="Gui C."/>
            <person name="Meng S."/>
            <person name="Li G."/>
            <person name="Viehrig K."/>
            <person name="Ye F."/>
            <person name="Su P."/>
            <person name="Kiefer A.F."/>
            <person name="Nichols A."/>
            <person name="Cepeda A.J."/>
            <person name="Yan W."/>
            <person name="Fan B."/>
            <person name="Jiang Y."/>
            <person name="Adhikari A."/>
            <person name="Zheng C.-J."/>
            <person name="Schuster L."/>
            <person name="Cowan T.M."/>
            <person name="Smanski M.J."/>
            <person name="Chevrette M.G."/>
            <person name="De Carvalho L.P.S."/>
            <person name="Shen B."/>
        </authorList>
    </citation>
    <scope>NUCLEOTIDE SEQUENCE [LARGE SCALE GENOMIC DNA]</scope>
    <source>
        <strain evidence="3 4">NPDC020602</strain>
    </source>
</reference>
<dbReference type="Proteomes" id="UP001611339">
    <property type="component" value="Unassembled WGS sequence"/>
</dbReference>
<evidence type="ECO:0000313" key="3">
    <source>
        <dbReference type="EMBL" id="MFI1712815.1"/>
    </source>
</evidence>
<comment type="caution">
    <text evidence="3">The sequence shown here is derived from an EMBL/GenBank/DDBJ whole genome shotgun (WGS) entry which is preliminary data.</text>
</comment>
<proteinExistence type="predicted"/>
<feature type="chain" id="PRO_5046009566" description="Allene oxide cyclase barrel-like domain-containing protein" evidence="1">
    <location>
        <begin position="32"/>
        <end position="168"/>
    </location>
</feature>
<dbReference type="RefSeq" id="WP_398707242.1">
    <property type="nucleotide sequence ID" value="NZ_JBIRUI010000002.1"/>
</dbReference>
<feature type="signal peptide" evidence="1">
    <location>
        <begin position="1"/>
        <end position="31"/>
    </location>
</feature>
<keyword evidence="4" id="KW-1185">Reference proteome</keyword>
<gene>
    <name evidence="3" type="ORF">ACH407_04430</name>
</gene>
<name>A0ABW7U3B0_9ACTN</name>
<feature type="domain" description="Allene oxide cyclase barrel-like" evidence="2">
    <location>
        <begin position="54"/>
        <end position="154"/>
    </location>
</feature>
<dbReference type="Pfam" id="PF18678">
    <property type="entry name" value="AOC_like"/>
    <property type="match status" value="1"/>
</dbReference>